<keyword evidence="2" id="KW-1185">Reference proteome</keyword>
<dbReference type="PANTHER" id="PTHR46481">
    <property type="entry name" value="ZINC FINGER BED DOMAIN-CONTAINING PROTEIN 4"/>
    <property type="match status" value="1"/>
</dbReference>
<name>A0AAU9MHM0_9ASTR</name>
<organism evidence="1 2">
    <name type="scientific">Lactuca virosa</name>
    <dbReference type="NCBI Taxonomy" id="75947"/>
    <lineage>
        <taxon>Eukaryota</taxon>
        <taxon>Viridiplantae</taxon>
        <taxon>Streptophyta</taxon>
        <taxon>Embryophyta</taxon>
        <taxon>Tracheophyta</taxon>
        <taxon>Spermatophyta</taxon>
        <taxon>Magnoliopsida</taxon>
        <taxon>eudicotyledons</taxon>
        <taxon>Gunneridae</taxon>
        <taxon>Pentapetalae</taxon>
        <taxon>asterids</taxon>
        <taxon>campanulids</taxon>
        <taxon>Asterales</taxon>
        <taxon>Asteraceae</taxon>
        <taxon>Cichorioideae</taxon>
        <taxon>Cichorieae</taxon>
        <taxon>Lactucinae</taxon>
        <taxon>Lactuca</taxon>
    </lineage>
</organism>
<dbReference type="PANTHER" id="PTHR46481:SF8">
    <property type="entry name" value="ZINC FINGER BED DOMAIN-CONTAINING PROTEIN RICESLEEPER 1-LIKE"/>
    <property type="match status" value="1"/>
</dbReference>
<protein>
    <recommendedName>
        <fullName evidence="3">BED-type domain-containing protein</fullName>
    </recommendedName>
</protein>
<evidence type="ECO:0000313" key="2">
    <source>
        <dbReference type="Proteomes" id="UP001157418"/>
    </source>
</evidence>
<dbReference type="EMBL" id="CAKMRJ010002223">
    <property type="protein sequence ID" value="CAH1427418.1"/>
    <property type="molecule type" value="Genomic_DNA"/>
</dbReference>
<accession>A0AAU9MHM0</accession>
<dbReference type="AlphaFoldDB" id="A0AAU9MHM0"/>
<proteinExistence type="predicted"/>
<evidence type="ECO:0008006" key="3">
    <source>
        <dbReference type="Google" id="ProtNLM"/>
    </source>
</evidence>
<dbReference type="Proteomes" id="UP001157418">
    <property type="component" value="Unassembled WGS sequence"/>
</dbReference>
<sequence>MASNEGVINVDDQQDVGVQVPGEVDIEKKIKQDLSYGPLNGSIFHMLKAQHKSECTHCKKVLACGTKGNGTSSLLSHLVDSCRRSPGYEGKDKDAKKQTKLSFKSEGTEVGGPLAKHSFSQEKCRLALGKMCIKDNRPYIIVDDEGFKEFVWELNLEFQMTSRWTAARDCIEIYEQEAKKVKEMLKGQTVRLTIDTWSSV</sequence>
<reference evidence="1 2" key="1">
    <citation type="submission" date="2022-01" db="EMBL/GenBank/DDBJ databases">
        <authorList>
            <person name="Xiong W."/>
            <person name="Schranz E."/>
        </authorList>
    </citation>
    <scope>NUCLEOTIDE SEQUENCE [LARGE SCALE GENOMIC DNA]</scope>
</reference>
<evidence type="ECO:0000313" key="1">
    <source>
        <dbReference type="EMBL" id="CAH1427418.1"/>
    </source>
</evidence>
<gene>
    <name evidence="1" type="ORF">LVIROSA_LOCUS14425</name>
</gene>
<dbReference type="InterPro" id="IPR052035">
    <property type="entry name" value="ZnF_BED_domain_contain"/>
</dbReference>
<comment type="caution">
    <text evidence="1">The sequence shown here is derived from an EMBL/GenBank/DDBJ whole genome shotgun (WGS) entry which is preliminary data.</text>
</comment>
<dbReference type="SUPFAM" id="SSF140996">
    <property type="entry name" value="Hermes dimerisation domain"/>
    <property type="match status" value="1"/>
</dbReference>